<evidence type="ECO:0000313" key="2">
    <source>
        <dbReference type="Proteomes" id="UP000326678"/>
    </source>
</evidence>
<protein>
    <recommendedName>
        <fullName evidence="3">Nucleotidyltransferase family protein</fullName>
    </recommendedName>
</protein>
<proteinExistence type="predicted"/>
<evidence type="ECO:0000313" key="1">
    <source>
        <dbReference type="EMBL" id="QFS48319.1"/>
    </source>
</evidence>
<evidence type="ECO:0008006" key="3">
    <source>
        <dbReference type="Google" id="ProtNLM"/>
    </source>
</evidence>
<accession>A0A5P8W8M9</accession>
<reference evidence="1 2" key="1">
    <citation type="submission" date="2019-10" db="EMBL/GenBank/DDBJ databases">
        <title>Genomic and transcriptomic insights into the perfect genentic adaptation of a filamentous nitrogen-fixing cyanobacterium to rice fields.</title>
        <authorList>
            <person name="Chen Z."/>
        </authorList>
    </citation>
    <scope>NUCLEOTIDE SEQUENCE [LARGE SCALE GENOMIC DNA]</scope>
    <source>
        <strain evidence="1">CCNUC1</strain>
    </source>
</reference>
<dbReference type="PANTHER" id="PTHR39166:SF1">
    <property type="entry name" value="BLL1166 PROTEIN"/>
    <property type="match status" value="1"/>
</dbReference>
<dbReference type="EMBL" id="CP045226">
    <property type="protein sequence ID" value="QFS48319.1"/>
    <property type="molecule type" value="Genomic_DNA"/>
</dbReference>
<dbReference type="Proteomes" id="UP000326678">
    <property type="component" value="Chromosome Gxm1"/>
</dbReference>
<dbReference type="InterPro" id="IPR009267">
    <property type="entry name" value="NTP_transf_6"/>
</dbReference>
<dbReference type="KEGG" id="nsh:GXM_05811"/>
<sequence length="178" mass="20118">MNSNTRLQMILNDTPIDTVLRAIAQLNLPNWWLAGGAVRNTVWSSIFGNECKLGIKDFDIAFFDIEGNRSQELAAKATLTEQFPHEQFDVKNQASFARWRPGSRLYTSTEDGITDWLHTATAVGVRLDAQSQWQFFTPYGLDDLFSGIIRPTPAHIDNVDAHNKATTFLQKCPYLRLA</sequence>
<dbReference type="Pfam" id="PF06042">
    <property type="entry name" value="NTP_transf_6"/>
    <property type="match status" value="1"/>
</dbReference>
<organism evidence="1 2">
    <name type="scientific">Nostoc sphaeroides CCNUC1</name>
    <dbReference type="NCBI Taxonomy" id="2653204"/>
    <lineage>
        <taxon>Bacteria</taxon>
        <taxon>Bacillati</taxon>
        <taxon>Cyanobacteriota</taxon>
        <taxon>Cyanophyceae</taxon>
        <taxon>Nostocales</taxon>
        <taxon>Nostocaceae</taxon>
        <taxon>Nostoc</taxon>
    </lineage>
</organism>
<dbReference type="PANTHER" id="PTHR39166">
    <property type="entry name" value="BLL1166 PROTEIN"/>
    <property type="match status" value="1"/>
</dbReference>
<name>A0A5P8W8M9_9NOSO</name>
<keyword evidence="2" id="KW-1185">Reference proteome</keyword>
<gene>
    <name evidence="1" type="ORF">GXM_05811</name>
</gene>
<dbReference type="RefSeq" id="WP_152590161.1">
    <property type="nucleotide sequence ID" value="NZ_CP045226.1"/>
</dbReference>
<dbReference type="AlphaFoldDB" id="A0A5P8W8M9"/>